<keyword evidence="1" id="KW-0472">Membrane</keyword>
<dbReference type="EMBL" id="CP080627">
    <property type="protein sequence ID" value="UYV17615.1"/>
    <property type="molecule type" value="Genomic_DNA"/>
</dbReference>
<proteinExistence type="predicted"/>
<evidence type="ECO:0000256" key="1">
    <source>
        <dbReference type="SAM" id="Phobius"/>
    </source>
</evidence>
<feature type="transmembrane region" description="Helical" evidence="1">
    <location>
        <begin position="15"/>
        <end position="34"/>
    </location>
</feature>
<evidence type="ECO:0000313" key="2">
    <source>
        <dbReference type="EMBL" id="UYV17615.1"/>
    </source>
</evidence>
<organism evidence="2 3">
    <name type="scientific">Halomonas qaidamensis</name>
    <dbReference type="NCBI Taxonomy" id="2866211"/>
    <lineage>
        <taxon>Bacteria</taxon>
        <taxon>Pseudomonadati</taxon>
        <taxon>Pseudomonadota</taxon>
        <taxon>Gammaproteobacteria</taxon>
        <taxon>Oceanospirillales</taxon>
        <taxon>Halomonadaceae</taxon>
        <taxon>Halomonas</taxon>
    </lineage>
</organism>
<feature type="transmembrane region" description="Helical" evidence="1">
    <location>
        <begin position="46"/>
        <end position="71"/>
    </location>
</feature>
<gene>
    <name evidence="2" type="ORF">K1Y77_08835</name>
</gene>
<name>A0ABY6JJU1_9GAMM</name>
<keyword evidence="1" id="KW-0812">Transmembrane</keyword>
<evidence type="ECO:0000313" key="3">
    <source>
        <dbReference type="Proteomes" id="UP001163082"/>
    </source>
</evidence>
<keyword evidence="1" id="KW-1133">Transmembrane helix</keyword>
<reference evidence="2 3" key="1">
    <citation type="journal article" date="2022" name="Antonie Van Leeuwenhoek">
        <title>Whole genome sequencing of the halophilic Halomonas qaidamensis XH36, a novel species strain with high ectoine production.</title>
        <authorList>
            <person name="Zhang T."/>
            <person name="Cui T."/>
            <person name="Cao Y."/>
            <person name="Li Y."/>
            <person name="Li F."/>
            <person name="Zhu D."/>
            <person name="Xing J."/>
        </authorList>
    </citation>
    <scope>NUCLEOTIDE SEQUENCE [LARGE SCALE GENOMIC DNA]</scope>
    <source>
        <strain evidence="2 3">XH36</strain>
    </source>
</reference>
<sequence length="77" mass="8361">MKDKIEKALVSPGWIRLWLVASGVYFLFILLVAIGQSSHASVGKIIIFTLGAGLLPPALAFGLGHLTRWIIRGFLSN</sequence>
<dbReference type="RefSeq" id="WP_264428038.1">
    <property type="nucleotide sequence ID" value="NZ_CP080627.1"/>
</dbReference>
<keyword evidence="3" id="KW-1185">Reference proteome</keyword>
<accession>A0ABY6JJU1</accession>
<protein>
    <submittedName>
        <fullName evidence="2">Uncharacterized protein</fullName>
    </submittedName>
</protein>
<dbReference type="Proteomes" id="UP001163082">
    <property type="component" value="Chromosome"/>
</dbReference>